<evidence type="ECO:0000313" key="1">
    <source>
        <dbReference type="EMBL" id="EEF30655.1"/>
    </source>
</evidence>
<accession>B9T0G6</accession>
<name>B9T0G6_RICCO</name>
<dbReference type="EMBL" id="EQ974303">
    <property type="protein sequence ID" value="EEF30655.1"/>
    <property type="molecule type" value="Genomic_DNA"/>
</dbReference>
<keyword evidence="2" id="KW-1185">Reference proteome</keyword>
<organism evidence="1 2">
    <name type="scientific">Ricinus communis</name>
    <name type="common">Castor bean</name>
    <dbReference type="NCBI Taxonomy" id="3988"/>
    <lineage>
        <taxon>Eukaryota</taxon>
        <taxon>Viridiplantae</taxon>
        <taxon>Streptophyta</taxon>
        <taxon>Embryophyta</taxon>
        <taxon>Tracheophyta</taxon>
        <taxon>Spermatophyta</taxon>
        <taxon>Magnoliopsida</taxon>
        <taxon>eudicotyledons</taxon>
        <taxon>Gunneridae</taxon>
        <taxon>Pentapetalae</taxon>
        <taxon>rosids</taxon>
        <taxon>fabids</taxon>
        <taxon>Malpighiales</taxon>
        <taxon>Euphorbiaceae</taxon>
        <taxon>Acalyphoideae</taxon>
        <taxon>Acalypheae</taxon>
        <taxon>Ricinus</taxon>
    </lineage>
</organism>
<dbReference type="Proteomes" id="UP000008311">
    <property type="component" value="Unassembled WGS sequence"/>
</dbReference>
<dbReference type="AlphaFoldDB" id="B9T0G6"/>
<evidence type="ECO:0000313" key="2">
    <source>
        <dbReference type="Proteomes" id="UP000008311"/>
    </source>
</evidence>
<gene>
    <name evidence="1" type="ORF">RCOM_1113280</name>
</gene>
<proteinExistence type="predicted"/>
<protein>
    <submittedName>
        <fullName evidence="1">Uncharacterized protein</fullName>
    </submittedName>
</protein>
<dbReference type="InParanoid" id="B9T0G6"/>
<reference evidence="2" key="1">
    <citation type="journal article" date="2010" name="Nat. Biotechnol.">
        <title>Draft genome sequence of the oilseed species Ricinus communis.</title>
        <authorList>
            <person name="Chan A.P."/>
            <person name="Crabtree J."/>
            <person name="Zhao Q."/>
            <person name="Lorenzi H."/>
            <person name="Orvis J."/>
            <person name="Puiu D."/>
            <person name="Melake-Berhan A."/>
            <person name="Jones K.M."/>
            <person name="Redman J."/>
            <person name="Chen G."/>
            <person name="Cahoon E.B."/>
            <person name="Gedil M."/>
            <person name="Stanke M."/>
            <person name="Haas B.J."/>
            <person name="Wortman J.R."/>
            <person name="Fraser-Liggett C.M."/>
            <person name="Ravel J."/>
            <person name="Rabinowicz P.D."/>
        </authorList>
    </citation>
    <scope>NUCLEOTIDE SEQUENCE [LARGE SCALE GENOMIC DNA]</scope>
    <source>
        <strain evidence="2">cv. Hale</strain>
    </source>
</reference>
<sequence>MVFTVIPAPISIDSETKWYSRSGTQAGFDINQFGSSHPNKETGDDLAQDIRRCEKSNCEKRKNHQKMTIVRGGFHRKTPRFWQTNHNYRRGTTMKKKEEKGASFLEIVPLLLPWPSSSGPLILFFLIHEPLSTKPGP</sequence>